<accession>A0A5C0VII1</accession>
<keyword evidence="2" id="KW-1185">Reference proteome</keyword>
<dbReference type="EMBL" id="CP043329">
    <property type="protein sequence ID" value="QEK51642.1"/>
    <property type="molecule type" value="Genomic_DNA"/>
</dbReference>
<dbReference type="Proteomes" id="UP000323653">
    <property type="component" value="Chromosome"/>
</dbReference>
<organism evidence="1 2">
    <name type="scientific">Pedobacter aquae</name>
    <dbReference type="NCBI Taxonomy" id="2605747"/>
    <lineage>
        <taxon>Bacteria</taxon>
        <taxon>Pseudomonadati</taxon>
        <taxon>Bacteroidota</taxon>
        <taxon>Sphingobacteriia</taxon>
        <taxon>Sphingobacteriales</taxon>
        <taxon>Sphingobacteriaceae</taxon>
        <taxon>Pedobacter</taxon>
    </lineage>
</organism>
<dbReference type="SUPFAM" id="SSF55729">
    <property type="entry name" value="Acyl-CoA N-acyltransferases (Nat)"/>
    <property type="match status" value="1"/>
</dbReference>
<dbReference type="InterPro" id="IPR016181">
    <property type="entry name" value="Acyl_CoA_acyltransferase"/>
</dbReference>
<sequence>MKVVIYDDLDEWCAITQSLGRQSVLNSSKFIKINCETFNLKPFLSIIFNDKVPILGSILYQKANQIIQPNEYFYTAIWLNSKSDLIIQEGILYWISLLTQKFNRIEFNLPPNIKDIRAFYWSGFKADVYYTYISDLSQDLNFNSKVNNIINKSKKYDIKFEANNSISEEILQYHYKSFISLGYSSIYSEKMVEFIAKLFDVNFCYSMNAKYTVNDELICSSIILLDDSSLIANNFLVTSNKTSYHTGVHSAIYAENYYYLKSHGYLSFDLCGANTKGISNFKRQFKGELTPFYRVKFNSWRWKAVLTKRKFDSFVKTLRKKMK</sequence>
<dbReference type="AlphaFoldDB" id="A0A5C0VII1"/>
<evidence type="ECO:0008006" key="3">
    <source>
        <dbReference type="Google" id="ProtNLM"/>
    </source>
</evidence>
<evidence type="ECO:0000313" key="2">
    <source>
        <dbReference type="Proteomes" id="UP000323653"/>
    </source>
</evidence>
<dbReference type="KEGG" id="pej:FYC62_08200"/>
<proteinExistence type="predicted"/>
<reference evidence="1 2" key="1">
    <citation type="submission" date="2019-08" db="EMBL/GenBank/DDBJ databases">
        <title>Pedobacter sp. nov., isolated from Han river, South Korea.</title>
        <authorList>
            <person name="Lee D.-H."/>
            <person name="Kim Y.-S."/>
            <person name="Hwang E.-M."/>
            <person name="Le Tran T.C."/>
            <person name="Cha C.-J."/>
        </authorList>
    </citation>
    <scope>NUCLEOTIDE SEQUENCE [LARGE SCALE GENOMIC DNA]</scope>
    <source>
        <strain evidence="1 2">CJ43</strain>
    </source>
</reference>
<gene>
    <name evidence="1" type="ORF">FYC62_08200</name>
</gene>
<dbReference type="Gene3D" id="3.40.630.30">
    <property type="match status" value="1"/>
</dbReference>
<name>A0A5C0VII1_9SPHI</name>
<protein>
    <recommendedName>
        <fullName evidence="3">BioF2-like acetyltransferase domain-containing protein</fullName>
    </recommendedName>
</protein>
<evidence type="ECO:0000313" key="1">
    <source>
        <dbReference type="EMBL" id="QEK51642.1"/>
    </source>
</evidence>
<dbReference type="RefSeq" id="WP_149074599.1">
    <property type="nucleotide sequence ID" value="NZ_CP043329.1"/>
</dbReference>